<feature type="repeat" description="WD" evidence="5">
    <location>
        <begin position="95"/>
        <end position="131"/>
    </location>
</feature>
<dbReference type="GO" id="GO:0043161">
    <property type="term" value="P:proteasome-mediated ubiquitin-dependent protein catabolic process"/>
    <property type="evidence" value="ECO:0007669"/>
    <property type="project" value="TreeGrafter"/>
</dbReference>
<dbReference type="SMART" id="SM00320">
    <property type="entry name" value="WD40"/>
    <property type="match status" value="5"/>
</dbReference>
<dbReference type="PROSITE" id="PS00678">
    <property type="entry name" value="WD_REPEATS_1"/>
    <property type="match status" value="1"/>
</dbReference>
<dbReference type="GO" id="GO:0000209">
    <property type="term" value="P:protein polyubiquitination"/>
    <property type="evidence" value="ECO:0007669"/>
    <property type="project" value="TreeGrafter"/>
</dbReference>
<dbReference type="PANTHER" id="PTHR46202:SF1">
    <property type="entry name" value="DNA EXCISION REPAIR PROTEIN ERCC-8"/>
    <property type="match status" value="1"/>
</dbReference>
<dbReference type="GO" id="GO:0031464">
    <property type="term" value="C:Cul4A-RING E3 ubiquitin ligase complex"/>
    <property type="evidence" value="ECO:0007669"/>
    <property type="project" value="TreeGrafter"/>
</dbReference>
<evidence type="ECO:0000256" key="5">
    <source>
        <dbReference type="PROSITE-ProRule" id="PRU00221"/>
    </source>
</evidence>
<organism evidence="6 7">
    <name type="scientific">Coemansia spiralis</name>
    <dbReference type="NCBI Taxonomy" id="417178"/>
    <lineage>
        <taxon>Eukaryota</taxon>
        <taxon>Fungi</taxon>
        <taxon>Fungi incertae sedis</taxon>
        <taxon>Zoopagomycota</taxon>
        <taxon>Kickxellomycotina</taxon>
        <taxon>Kickxellomycetes</taxon>
        <taxon>Kickxellales</taxon>
        <taxon>Kickxellaceae</taxon>
        <taxon>Coemansia</taxon>
    </lineage>
</organism>
<dbReference type="Proteomes" id="UP001151518">
    <property type="component" value="Unassembled WGS sequence"/>
</dbReference>
<dbReference type="InterPro" id="IPR015943">
    <property type="entry name" value="WD40/YVTN_repeat-like_dom_sf"/>
</dbReference>
<comment type="caution">
    <text evidence="6">The sequence shown here is derived from an EMBL/GenBank/DDBJ whole genome shotgun (WGS) entry which is preliminary data.</text>
</comment>
<dbReference type="InterPro" id="IPR019775">
    <property type="entry name" value="WD40_repeat_CS"/>
</dbReference>
<dbReference type="PROSITE" id="PS50294">
    <property type="entry name" value="WD_REPEATS_REGION"/>
    <property type="match status" value="3"/>
</dbReference>
<gene>
    <name evidence="6" type="ORF">GGI25_001155</name>
</gene>
<keyword evidence="4" id="KW-0234">DNA repair</keyword>
<name>A0A9W8L0F5_9FUNG</name>
<keyword evidence="2" id="KW-0677">Repeat</keyword>
<evidence type="ECO:0000256" key="1">
    <source>
        <dbReference type="ARBA" id="ARBA00022574"/>
    </source>
</evidence>
<dbReference type="PROSITE" id="PS50082">
    <property type="entry name" value="WD_REPEATS_2"/>
    <property type="match status" value="4"/>
</dbReference>
<feature type="repeat" description="WD" evidence="5">
    <location>
        <begin position="181"/>
        <end position="223"/>
    </location>
</feature>
<feature type="repeat" description="WD" evidence="5">
    <location>
        <begin position="358"/>
        <end position="389"/>
    </location>
</feature>
<reference evidence="6" key="1">
    <citation type="submission" date="2022-07" db="EMBL/GenBank/DDBJ databases">
        <title>Phylogenomic reconstructions and comparative analyses of Kickxellomycotina fungi.</title>
        <authorList>
            <person name="Reynolds N.K."/>
            <person name="Stajich J.E."/>
            <person name="Barry K."/>
            <person name="Grigoriev I.V."/>
            <person name="Crous P."/>
            <person name="Smith M.E."/>
        </authorList>
    </citation>
    <scope>NUCLEOTIDE SEQUENCE</scope>
    <source>
        <strain evidence="6">NRRL 3115</strain>
    </source>
</reference>
<accession>A0A9W8L0F5</accession>
<dbReference type="InterPro" id="IPR042238">
    <property type="entry name" value="Rad28/ERCC8/Ckn1/ATCSA-1"/>
</dbReference>
<protein>
    <recommendedName>
        <fullName evidence="8">WD40 repeat-like protein</fullName>
    </recommendedName>
</protein>
<dbReference type="OrthoDB" id="361494at2759"/>
<dbReference type="PRINTS" id="PR00320">
    <property type="entry name" value="GPROTEINBRPT"/>
</dbReference>
<dbReference type="AlphaFoldDB" id="A0A9W8L0F5"/>
<evidence type="ECO:0000313" key="6">
    <source>
        <dbReference type="EMBL" id="KAJ2679966.1"/>
    </source>
</evidence>
<dbReference type="Pfam" id="PF00400">
    <property type="entry name" value="WD40"/>
    <property type="match status" value="4"/>
</dbReference>
<dbReference type="InterPro" id="IPR020472">
    <property type="entry name" value="WD40_PAC1"/>
</dbReference>
<dbReference type="GO" id="GO:0006283">
    <property type="term" value="P:transcription-coupled nucleotide-excision repair"/>
    <property type="evidence" value="ECO:0007669"/>
    <property type="project" value="InterPro"/>
</dbReference>
<feature type="repeat" description="WD" evidence="5">
    <location>
        <begin position="244"/>
        <end position="275"/>
    </location>
</feature>
<dbReference type="GO" id="GO:0000109">
    <property type="term" value="C:nucleotide-excision repair complex"/>
    <property type="evidence" value="ECO:0007669"/>
    <property type="project" value="TreeGrafter"/>
</dbReference>
<evidence type="ECO:0000256" key="2">
    <source>
        <dbReference type="ARBA" id="ARBA00022737"/>
    </source>
</evidence>
<evidence type="ECO:0000313" key="7">
    <source>
        <dbReference type="Proteomes" id="UP001151518"/>
    </source>
</evidence>
<dbReference type="InterPro" id="IPR001680">
    <property type="entry name" value="WD40_rpt"/>
</dbReference>
<evidence type="ECO:0008006" key="8">
    <source>
        <dbReference type="Google" id="ProtNLM"/>
    </source>
</evidence>
<evidence type="ECO:0000256" key="3">
    <source>
        <dbReference type="ARBA" id="ARBA00022763"/>
    </source>
</evidence>
<proteinExistence type="predicted"/>
<dbReference type="Gene3D" id="2.130.10.10">
    <property type="entry name" value="YVTN repeat-like/Quinoprotein amine dehydrogenase"/>
    <property type="match status" value="1"/>
</dbReference>
<dbReference type="PANTHER" id="PTHR46202">
    <property type="entry name" value="DNA EXCISION REPAIR PROTEIN ERCC-8"/>
    <property type="match status" value="1"/>
</dbReference>
<evidence type="ECO:0000256" key="4">
    <source>
        <dbReference type="ARBA" id="ARBA00023204"/>
    </source>
</evidence>
<sequence length="413" mass="44871">MDNIARSRARGSIALSTSSQALSTKILGTMALAETKRIAHVHTAPVHSLAIDCIQSRYLLSAGADTSIQLFDLEAHKQTAQCLRQITPLSHVASGSGHTRSIANIEWYPVDTGIFSTSSFDNTLRIWDTNTMAEACQFDLESRIHSHKLSPTGTHALIAAANESAYIRLCDLRTASSTQQLLAHQSGSTALAWSPFQPYILASGGSDGMLKLWDIRQSDSCVSVFGYIPPVPSHKSSNKGESPNRAHIGAVRSISFSTISDRIISTGSDSRVRVWRTNVDRLPSLLLADFSANSVDTEGGSKAGHDNSHNKSWSTCTLEPSLTSILDGTAESEIMFYPNNDKTIAVIEVMTGRHISTLHGHFAPVQCTAWRTKHMELYSSGADNDIFVWCPPAAENLTDEQIATRVDSWSDGN</sequence>
<dbReference type="EMBL" id="JANBTW010000008">
    <property type="protein sequence ID" value="KAJ2679966.1"/>
    <property type="molecule type" value="Genomic_DNA"/>
</dbReference>
<dbReference type="SUPFAM" id="SSF50978">
    <property type="entry name" value="WD40 repeat-like"/>
    <property type="match status" value="1"/>
</dbReference>
<keyword evidence="1 5" id="KW-0853">WD repeat</keyword>
<keyword evidence="3" id="KW-0227">DNA damage</keyword>
<dbReference type="InterPro" id="IPR036322">
    <property type="entry name" value="WD40_repeat_dom_sf"/>
</dbReference>